<name>A0A8J7WU85_9ACTN</name>
<organism evidence="2 3">
    <name type="scientific">Actinocrinis puniceicyclus</name>
    <dbReference type="NCBI Taxonomy" id="977794"/>
    <lineage>
        <taxon>Bacteria</taxon>
        <taxon>Bacillati</taxon>
        <taxon>Actinomycetota</taxon>
        <taxon>Actinomycetes</taxon>
        <taxon>Catenulisporales</taxon>
        <taxon>Actinospicaceae</taxon>
        <taxon>Actinocrinis</taxon>
    </lineage>
</organism>
<dbReference type="RefSeq" id="WP_211471116.1">
    <property type="nucleotide sequence ID" value="NZ_JAGSXH010000132.1"/>
</dbReference>
<reference evidence="2" key="1">
    <citation type="submission" date="2021-04" db="EMBL/GenBank/DDBJ databases">
        <title>Genome based classification of Actinospica acidithermotolerans sp. nov., an actinobacterium isolated from an Indonesian hot spring.</title>
        <authorList>
            <person name="Kusuma A.B."/>
            <person name="Putra K.E."/>
            <person name="Nafisah S."/>
            <person name="Loh J."/>
            <person name="Nouioui I."/>
            <person name="Goodfellow M."/>
        </authorList>
    </citation>
    <scope>NUCLEOTIDE SEQUENCE</scope>
    <source>
        <strain evidence="2">DSM 45618</strain>
    </source>
</reference>
<dbReference type="InterPro" id="IPR010982">
    <property type="entry name" value="Lambda_DNA-bd_dom_sf"/>
</dbReference>
<dbReference type="AlphaFoldDB" id="A0A8J7WU85"/>
<protein>
    <submittedName>
        <fullName evidence="2">Helix-turn-helix transcriptional regulator</fullName>
    </submittedName>
</protein>
<dbReference type="InterPro" id="IPR001387">
    <property type="entry name" value="Cro/C1-type_HTH"/>
</dbReference>
<dbReference type="CDD" id="cd00093">
    <property type="entry name" value="HTH_XRE"/>
    <property type="match status" value="1"/>
</dbReference>
<dbReference type="SUPFAM" id="SSF47413">
    <property type="entry name" value="lambda repressor-like DNA-binding domains"/>
    <property type="match status" value="1"/>
</dbReference>
<proteinExistence type="predicted"/>
<evidence type="ECO:0000259" key="1">
    <source>
        <dbReference type="SMART" id="SM00530"/>
    </source>
</evidence>
<sequence>MINSTRDAVVLPAAAWRRPEVRRALRARDAAALLSFAQQHTGVSQAHLASAIGMGQGRVNELINRKREVVRLDLFERIADGLNMPDAARMMLGLAPAAARQATDLDDLAEATSAVARSYHSQQAAARDIRQLARGAQSLDLLAVRGLGLLGLNDSLLRAAVTGRRAAPLGIRVLIVDADSEAAARRAAEIGESPAGFATAVRLAEHKLRDLAAVPGLALEAYRYTTLPTWRIIALDETLFVSTFDADWEGHASPIYRIDIATGGALHRGFRRMFQEMTTTADRFL</sequence>
<comment type="caution">
    <text evidence="2">The sequence shown here is derived from an EMBL/GenBank/DDBJ whole genome shotgun (WGS) entry which is preliminary data.</text>
</comment>
<evidence type="ECO:0000313" key="2">
    <source>
        <dbReference type="EMBL" id="MBS2966239.1"/>
    </source>
</evidence>
<dbReference type="GO" id="GO:0003677">
    <property type="term" value="F:DNA binding"/>
    <property type="evidence" value="ECO:0007669"/>
    <property type="project" value="InterPro"/>
</dbReference>
<gene>
    <name evidence="2" type="ORF">KGA66_24555</name>
</gene>
<dbReference type="SMART" id="SM00530">
    <property type="entry name" value="HTH_XRE"/>
    <property type="match status" value="1"/>
</dbReference>
<keyword evidence="3" id="KW-1185">Reference proteome</keyword>
<dbReference type="EMBL" id="JAGSXH010000132">
    <property type="protein sequence ID" value="MBS2966239.1"/>
    <property type="molecule type" value="Genomic_DNA"/>
</dbReference>
<dbReference type="Proteomes" id="UP000677913">
    <property type="component" value="Unassembled WGS sequence"/>
</dbReference>
<feature type="domain" description="HTH cro/C1-type" evidence="1">
    <location>
        <begin position="20"/>
        <end position="89"/>
    </location>
</feature>
<accession>A0A8J7WU85</accession>
<evidence type="ECO:0000313" key="3">
    <source>
        <dbReference type="Proteomes" id="UP000677913"/>
    </source>
</evidence>